<accession>K1WUR1</accession>
<dbReference type="GO" id="GO:0071916">
    <property type="term" value="F:dipeptide transmembrane transporter activity"/>
    <property type="evidence" value="ECO:0007669"/>
    <property type="project" value="UniProtKB-ARBA"/>
</dbReference>
<keyword evidence="3 7" id="KW-0813">Transport</keyword>
<feature type="transmembrane region" description="Helical" evidence="9">
    <location>
        <begin position="523"/>
        <end position="545"/>
    </location>
</feature>
<evidence type="ECO:0000256" key="7">
    <source>
        <dbReference type="RuleBase" id="RU003755"/>
    </source>
</evidence>
<dbReference type="AlphaFoldDB" id="K1WUR1"/>
<dbReference type="FunFam" id="1.20.1250.20:FF:000085">
    <property type="entry name" value="MFS peptide transporter Ptr2"/>
    <property type="match status" value="1"/>
</dbReference>
<dbReference type="FunCoup" id="K1WUR1">
    <property type="interactions" value="1051"/>
</dbReference>
<dbReference type="SUPFAM" id="SSF103473">
    <property type="entry name" value="MFS general substrate transporter"/>
    <property type="match status" value="1"/>
</dbReference>
<evidence type="ECO:0000256" key="8">
    <source>
        <dbReference type="SAM" id="MobiDB-lite"/>
    </source>
</evidence>
<feature type="transmembrane region" description="Helical" evidence="9">
    <location>
        <begin position="437"/>
        <end position="458"/>
    </location>
</feature>
<reference evidence="10 11" key="1">
    <citation type="journal article" date="2012" name="BMC Genomics">
        <title>Sequencing the genome of Marssonina brunnea reveals fungus-poplar co-evolution.</title>
        <authorList>
            <person name="Zhu S."/>
            <person name="Cao Y.-Z."/>
            <person name="Jiang C."/>
            <person name="Tan B.-Y."/>
            <person name="Wang Z."/>
            <person name="Feng S."/>
            <person name="Zhang L."/>
            <person name="Su X.-H."/>
            <person name="Brejova B."/>
            <person name="Vinar T."/>
            <person name="Xu M."/>
            <person name="Wang M.-X."/>
            <person name="Zhang S.-G."/>
            <person name="Huang M.-R."/>
            <person name="Wu R."/>
            <person name="Zhou Y."/>
        </authorList>
    </citation>
    <scope>NUCLEOTIDE SEQUENCE [LARGE SCALE GENOMIC DNA]</scope>
    <source>
        <strain evidence="10 11">MB_m1</strain>
    </source>
</reference>
<dbReference type="GO" id="GO:0005886">
    <property type="term" value="C:plasma membrane"/>
    <property type="evidence" value="ECO:0007669"/>
    <property type="project" value="UniProtKB-ARBA"/>
</dbReference>
<feature type="transmembrane region" description="Helical" evidence="9">
    <location>
        <begin position="236"/>
        <end position="258"/>
    </location>
</feature>
<dbReference type="EMBL" id="JH921438">
    <property type="protein sequence ID" value="EKD16791.1"/>
    <property type="molecule type" value="Genomic_DNA"/>
</dbReference>
<keyword evidence="11" id="KW-1185">Reference proteome</keyword>
<dbReference type="PANTHER" id="PTHR11654">
    <property type="entry name" value="OLIGOPEPTIDE TRANSPORTER-RELATED"/>
    <property type="match status" value="1"/>
</dbReference>
<feature type="transmembrane region" description="Helical" evidence="9">
    <location>
        <begin position="490"/>
        <end position="511"/>
    </location>
</feature>
<keyword evidence="5 9" id="KW-1133">Transmembrane helix</keyword>
<dbReference type="InterPro" id="IPR018456">
    <property type="entry name" value="PTR2_symporter_CS"/>
</dbReference>
<sequence>MDAASDLGTVEGAKAQLPAESQLGRRSKENFDVAVRDGSEEDFEFPTEEDLATLRRVSGQIPWSAYTIAFVELCERFSYYGTTAVFVNFIQQPLPPGSKTGAGFAGQSGALGMGQRASTGLTTFNQFWAYLTPLAGAYVADQYWGRFKTIQISCAVALVGHVILIISAIPPVIINPKESVACFSVGVFIMGIGVGGFKSNISPLIAEQCTETVMRVKTTEARERVIMDPAVTTSRVYLYFYLMINLGALVGSISMVYAEKYAGFWLAFLLPTCMLCICPVLIILCKSQYHLTPPTGSTIATAGKLCNLAMKDKWTWNLAALKRNISAEGFWDNALPSRLGANRPEWMTFDDTWVHEVSRALVACKVFLWYPVYWLANNQASNNLTSQAATMTLNGVPNDIVANFNPLFIVILVPVMDRLVYPTCRRIGFNFSPIKRITCGFFLAAIAMISATVTQAYIYHQTPCANNNASDCILPSGDLWHSNISVWVQLLPYGLMGFSEIMAAVTVLEYAFTKAPTNMRSSVTAVSLFMNAISSAVAQSLTVMSADPLLVWNYGTVSVLALVGAILFYLTNRRIEEREDKMNMLPQAEFGEMEAGKRFGGMDDEKTVSNLMNVTTSGCDMTMMNVEAIDAISELPSLLSLHRRKGLMREKILYDGIPADLSRFLRGAS</sequence>
<dbReference type="InterPro" id="IPR000109">
    <property type="entry name" value="POT_fam"/>
</dbReference>
<name>K1WUR1_MARBU</name>
<organism evidence="10 11">
    <name type="scientific">Marssonina brunnea f. sp. multigermtubi (strain MB_m1)</name>
    <name type="common">Marssonina leaf spot fungus</name>
    <dbReference type="NCBI Taxonomy" id="1072389"/>
    <lineage>
        <taxon>Eukaryota</taxon>
        <taxon>Fungi</taxon>
        <taxon>Dikarya</taxon>
        <taxon>Ascomycota</taxon>
        <taxon>Pezizomycotina</taxon>
        <taxon>Leotiomycetes</taxon>
        <taxon>Helotiales</taxon>
        <taxon>Drepanopezizaceae</taxon>
        <taxon>Drepanopeziza</taxon>
    </lineage>
</organism>
<feature type="transmembrane region" description="Helical" evidence="9">
    <location>
        <begin position="180"/>
        <end position="197"/>
    </location>
</feature>
<dbReference type="Gene3D" id="1.20.1250.20">
    <property type="entry name" value="MFS general substrate transporter like domains"/>
    <property type="match status" value="1"/>
</dbReference>
<dbReference type="InterPro" id="IPR036259">
    <property type="entry name" value="MFS_trans_sf"/>
</dbReference>
<feature type="region of interest" description="Disordered" evidence="8">
    <location>
        <begin position="1"/>
        <end position="25"/>
    </location>
</feature>
<dbReference type="PROSITE" id="PS01023">
    <property type="entry name" value="PTR2_2"/>
    <property type="match status" value="1"/>
</dbReference>
<dbReference type="HOGENOM" id="CLU_004790_4_1_1"/>
<dbReference type="eggNOG" id="KOG1237">
    <property type="taxonomic scope" value="Eukaryota"/>
</dbReference>
<gene>
    <name evidence="10" type="ORF">MBM_05260</name>
</gene>
<evidence type="ECO:0000256" key="3">
    <source>
        <dbReference type="ARBA" id="ARBA00022448"/>
    </source>
</evidence>
<dbReference type="OMA" id="MTINFAY"/>
<evidence type="ECO:0000256" key="6">
    <source>
        <dbReference type="ARBA" id="ARBA00023136"/>
    </source>
</evidence>
<evidence type="ECO:0000256" key="4">
    <source>
        <dbReference type="ARBA" id="ARBA00022692"/>
    </source>
</evidence>
<evidence type="ECO:0000256" key="2">
    <source>
        <dbReference type="ARBA" id="ARBA00005982"/>
    </source>
</evidence>
<feature type="transmembrane region" description="Helical" evidence="9">
    <location>
        <begin position="551"/>
        <end position="571"/>
    </location>
</feature>
<evidence type="ECO:0000313" key="10">
    <source>
        <dbReference type="EMBL" id="EKD16791.1"/>
    </source>
</evidence>
<comment type="subcellular location">
    <subcellularLocation>
        <location evidence="1 7">Membrane</location>
        <topology evidence="1 7">Multi-pass membrane protein</topology>
    </subcellularLocation>
</comment>
<feature type="transmembrane region" description="Helical" evidence="9">
    <location>
        <begin position="264"/>
        <end position="284"/>
    </location>
</feature>
<feature type="transmembrane region" description="Helical" evidence="9">
    <location>
        <begin position="152"/>
        <end position="174"/>
    </location>
</feature>
<protein>
    <submittedName>
        <fullName evidence="10">Putative MFS peptide transporter</fullName>
    </submittedName>
</protein>
<evidence type="ECO:0000256" key="5">
    <source>
        <dbReference type="ARBA" id="ARBA00022989"/>
    </source>
</evidence>
<evidence type="ECO:0000313" key="11">
    <source>
        <dbReference type="Proteomes" id="UP000006753"/>
    </source>
</evidence>
<dbReference type="InParanoid" id="K1WUR1"/>
<keyword evidence="6 9" id="KW-0472">Membrane</keyword>
<evidence type="ECO:0000256" key="1">
    <source>
        <dbReference type="ARBA" id="ARBA00004141"/>
    </source>
</evidence>
<comment type="similarity">
    <text evidence="2 7">Belongs to the major facilitator superfamily. Proton-dependent oligopeptide transporter (POT/PTR) (TC 2.A.17) family.</text>
</comment>
<dbReference type="OrthoDB" id="8904098at2759"/>
<evidence type="ECO:0000256" key="9">
    <source>
        <dbReference type="SAM" id="Phobius"/>
    </source>
</evidence>
<proteinExistence type="inferred from homology"/>
<dbReference type="KEGG" id="mbe:MBM_05260"/>
<dbReference type="Proteomes" id="UP000006753">
    <property type="component" value="Unassembled WGS sequence"/>
</dbReference>
<dbReference type="Pfam" id="PF00854">
    <property type="entry name" value="PTR2"/>
    <property type="match status" value="1"/>
</dbReference>
<keyword evidence="4 7" id="KW-0812">Transmembrane</keyword>